<dbReference type="Pfam" id="PF08877">
    <property type="entry name" value="MepB-like"/>
    <property type="match status" value="1"/>
</dbReference>
<dbReference type="Gene3D" id="3.40.1350.140">
    <property type="entry name" value="MepB-like"/>
    <property type="match status" value="1"/>
</dbReference>
<accession>A0A2X1X283</accession>
<gene>
    <name evidence="1" type="ORF">NCTC11647_01207</name>
</gene>
<dbReference type="AlphaFoldDB" id="A0A2X1X283"/>
<organism evidence="1 2">
    <name type="scientific">Photobacterium damselae</name>
    <dbReference type="NCBI Taxonomy" id="38293"/>
    <lineage>
        <taxon>Bacteria</taxon>
        <taxon>Pseudomonadati</taxon>
        <taxon>Pseudomonadota</taxon>
        <taxon>Gammaproteobacteria</taxon>
        <taxon>Vibrionales</taxon>
        <taxon>Vibrionaceae</taxon>
        <taxon>Photobacterium</taxon>
    </lineage>
</organism>
<evidence type="ECO:0000313" key="2">
    <source>
        <dbReference type="Proteomes" id="UP000251647"/>
    </source>
</evidence>
<dbReference type="InterPro" id="IPR038231">
    <property type="entry name" value="MepB-like_sf"/>
</dbReference>
<name>A0A2X1X283_PHODM</name>
<dbReference type="RefSeq" id="WP_005299592.1">
    <property type="nucleotide sequence ID" value="NZ_PYOG01000005.1"/>
</dbReference>
<reference evidence="1 2" key="1">
    <citation type="submission" date="2018-06" db="EMBL/GenBank/DDBJ databases">
        <authorList>
            <consortium name="Pathogen Informatics"/>
            <person name="Doyle S."/>
        </authorList>
    </citation>
    <scope>NUCLEOTIDE SEQUENCE [LARGE SCALE GENOMIC DNA]</scope>
    <source>
        <strain evidence="1 2">NCTC11647</strain>
    </source>
</reference>
<dbReference type="EMBL" id="UATL01000001">
    <property type="protein sequence ID" value="SPY28120.1"/>
    <property type="molecule type" value="Genomic_DNA"/>
</dbReference>
<sequence>MHSEYNWFENPKFGETPVSFLELIDKVLIPLSPDGITNVEREQESGEYGAVKFTFNGLKCLFRQGKTTPTKVGQFVTLWKRETNKSEIIPFNTYDGIELVFIASFESDNKGFFVFQNELLTNKNIFSHNGREGKRAIRVYAPWIKLTAKQAISTQQWQISEFINLNLDFEVIQSKAKQLIG</sequence>
<protein>
    <submittedName>
        <fullName evidence="1">MepB protein</fullName>
    </submittedName>
</protein>
<dbReference type="InterPro" id="IPR011235">
    <property type="entry name" value="MepB-like"/>
</dbReference>
<proteinExistence type="predicted"/>
<dbReference type="Proteomes" id="UP000251647">
    <property type="component" value="Unassembled WGS sequence"/>
</dbReference>
<evidence type="ECO:0000313" key="1">
    <source>
        <dbReference type="EMBL" id="SPY28120.1"/>
    </source>
</evidence>